<evidence type="ECO:0000256" key="10">
    <source>
        <dbReference type="SAM" id="MobiDB-lite"/>
    </source>
</evidence>
<dbReference type="GO" id="GO:0005737">
    <property type="term" value="C:cytoplasm"/>
    <property type="evidence" value="ECO:0007669"/>
    <property type="project" value="TreeGrafter"/>
</dbReference>
<evidence type="ECO:0000256" key="8">
    <source>
        <dbReference type="ARBA" id="ARBA00023306"/>
    </source>
</evidence>
<dbReference type="InterPro" id="IPR000058">
    <property type="entry name" value="Znf_AN1"/>
</dbReference>
<keyword evidence="6" id="KW-0833">Ubl conjugation pathway</keyword>
<dbReference type="Pfam" id="PF01428">
    <property type="entry name" value="zf-AN1"/>
    <property type="match status" value="1"/>
</dbReference>
<dbReference type="PROSITE" id="PS51039">
    <property type="entry name" value="ZF_AN1"/>
    <property type="match status" value="1"/>
</dbReference>
<dbReference type="InterPro" id="IPR035896">
    <property type="entry name" value="AN1-like_Znf"/>
</dbReference>
<evidence type="ECO:0000256" key="5">
    <source>
        <dbReference type="ARBA" id="ARBA00022776"/>
    </source>
</evidence>
<dbReference type="PANTHER" id="PTHR14677:SF20">
    <property type="entry name" value="ZINC FINGER AN1-TYPE CONTAINING 2A-RELATED"/>
    <property type="match status" value="1"/>
</dbReference>
<keyword evidence="5" id="KW-0498">Mitosis</keyword>
<gene>
    <name evidence="12" type="ORF">L798_12993</name>
</gene>
<dbReference type="InterPro" id="IPR057358">
    <property type="entry name" value="UBL_ZFAND1-like"/>
</dbReference>
<evidence type="ECO:0000313" key="13">
    <source>
        <dbReference type="Proteomes" id="UP000027135"/>
    </source>
</evidence>
<dbReference type="InterPro" id="IPR008401">
    <property type="entry name" value="Apc13"/>
</dbReference>
<dbReference type="SMART" id="SM00154">
    <property type="entry name" value="ZnF_AN1"/>
    <property type="match status" value="2"/>
</dbReference>
<dbReference type="GO" id="GO:0051301">
    <property type="term" value="P:cell division"/>
    <property type="evidence" value="ECO:0007669"/>
    <property type="project" value="UniProtKB-KW"/>
</dbReference>
<dbReference type="AlphaFoldDB" id="A0A067QVD4"/>
<evidence type="ECO:0000256" key="3">
    <source>
        <dbReference type="ARBA" id="ARBA00022723"/>
    </source>
</evidence>
<organism evidence="12 13">
    <name type="scientific">Zootermopsis nevadensis</name>
    <name type="common">Dampwood termite</name>
    <dbReference type="NCBI Taxonomy" id="136037"/>
    <lineage>
        <taxon>Eukaryota</taxon>
        <taxon>Metazoa</taxon>
        <taxon>Ecdysozoa</taxon>
        <taxon>Arthropoda</taxon>
        <taxon>Hexapoda</taxon>
        <taxon>Insecta</taxon>
        <taxon>Pterygota</taxon>
        <taxon>Neoptera</taxon>
        <taxon>Polyneoptera</taxon>
        <taxon>Dictyoptera</taxon>
        <taxon>Blattodea</taxon>
        <taxon>Blattoidea</taxon>
        <taxon>Termitoidae</taxon>
        <taxon>Termopsidae</taxon>
        <taxon>Zootermopsis</taxon>
    </lineage>
</organism>
<dbReference type="PANTHER" id="PTHR14677">
    <property type="entry name" value="ARSENITE INDUCUBLE RNA ASSOCIATED PROTEIN AIP-1-RELATED"/>
    <property type="match status" value="1"/>
</dbReference>
<keyword evidence="7" id="KW-0862">Zinc</keyword>
<reference evidence="12 13" key="1">
    <citation type="journal article" date="2014" name="Nat. Commun.">
        <title>Molecular traces of alternative social organization in a termite genome.</title>
        <authorList>
            <person name="Terrapon N."/>
            <person name="Li C."/>
            <person name="Robertson H.M."/>
            <person name="Ji L."/>
            <person name="Meng X."/>
            <person name="Booth W."/>
            <person name="Chen Z."/>
            <person name="Childers C.P."/>
            <person name="Glastad K.M."/>
            <person name="Gokhale K."/>
            <person name="Gowin J."/>
            <person name="Gronenberg W."/>
            <person name="Hermansen R.A."/>
            <person name="Hu H."/>
            <person name="Hunt B.G."/>
            <person name="Huylmans A.K."/>
            <person name="Khalil S.M."/>
            <person name="Mitchell R.D."/>
            <person name="Munoz-Torres M.C."/>
            <person name="Mustard J.A."/>
            <person name="Pan H."/>
            <person name="Reese J.T."/>
            <person name="Scharf M.E."/>
            <person name="Sun F."/>
            <person name="Vogel H."/>
            <person name="Xiao J."/>
            <person name="Yang W."/>
            <person name="Yang Z."/>
            <person name="Yang Z."/>
            <person name="Zhou J."/>
            <person name="Zhu J."/>
            <person name="Brent C.S."/>
            <person name="Elsik C.G."/>
            <person name="Goodisman M.A."/>
            <person name="Liberles D.A."/>
            <person name="Roe R.M."/>
            <person name="Vargo E.L."/>
            <person name="Vilcinskas A."/>
            <person name="Wang J."/>
            <person name="Bornberg-Bauer E."/>
            <person name="Korb J."/>
            <person name="Zhang G."/>
            <person name="Liebig J."/>
        </authorList>
    </citation>
    <scope>NUCLEOTIDE SEQUENCE [LARGE SCALE GENOMIC DNA]</scope>
    <source>
        <tissue evidence="12">Whole organism</tissue>
    </source>
</reference>
<dbReference type="Proteomes" id="UP000027135">
    <property type="component" value="Unassembled WGS sequence"/>
</dbReference>
<evidence type="ECO:0000313" key="12">
    <source>
        <dbReference type="EMBL" id="KDR13050.1"/>
    </source>
</evidence>
<proteinExistence type="inferred from homology"/>
<dbReference type="Gene3D" id="4.10.1110.10">
    <property type="entry name" value="AN1-like Zinc finger"/>
    <property type="match status" value="2"/>
</dbReference>
<evidence type="ECO:0000256" key="6">
    <source>
        <dbReference type="ARBA" id="ARBA00022786"/>
    </source>
</evidence>
<protein>
    <recommendedName>
        <fullName evidence="11">AN1-type domain-containing protein</fullName>
    </recommendedName>
</protein>
<feature type="domain" description="AN1-type" evidence="11">
    <location>
        <begin position="79"/>
        <end position="127"/>
    </location>
</feature>
<keyword evidence="4 9" id="KW-0863">Zinc-finger</keyword>
<evidence type="ECO:0000256" key="7">
    <source>
        <dbReference type="ARBA" id="ARBA00022833"/>
    </source>
</evidence>
<feature type="region of interest" description="Disordered" evidence="10">
    <location>
        <begin position="26"/>
        <end position="45"/>
    </location>
</feature>
<dbReference type="SUPFAM" id="SSF118310">
    <property type="entry name" value="AN1-like Zinc finger"/>
    <property type="match status" value="2"/>
</dbReference>
<keyword evidence="8" id="KW-0131">Cell cycle</keyword>
<comment type="similarity">
    <text evidence="1">Belongs to the APC13 family.</text>
</comment>
<evidence type="ECO:0000256" key="9">
    <source>
        <dbReference type="PROSITE-ProRule" id="PRU00449"/>
    </source>
</evidence>
<dbReference type="GO" id="GO:0005680">
    <property type="term" value="C:anaphase-promoting complex"/>
    <property type="evidence" value="ECO:0007669"/>
    <property type="project" value="InterPro"/>
</dbReference>
<dbReference type="Pfam" id="PF05839">
    <property type="entry name" value="Apc13p"/>
    <property type="match status" value="1"/>
</dbReference>
<name>A0A067QVD4_ZOONE</name>
<evidence type="ECO:0000256" key="1">
    <source>
        <dbReference type="ARBA" id="ARBA00006940"/>
    </source>
</evidence>
<dbReference type="OMA" id="KHIENNC"/>
<dbReference type="GO" id="GO:0008270">
    <property type="term" value="F:zinc ion binding"/>
    <property type="evidence" value="ECO:0007669"/>
    <property type="project" value="UniProtKB-KW"/>
</dbReference>
<keyword evidence="3" id="KW-0479">Metal-binding</keyword>
<keyword evidence="2" id="KW-0132">Cell division</keyword>
<dbReference type="InParanoid" id="A0A067QVD4"/>
<evidence type="ECO:0000256" key="4">
    <source>
        <dbReference type="ARBA" id="ARBA00022771"/>
    </source>
</evidence>
<dbReference type="Pfam" id="PF25327">
    <property type="entry name" value="UBL_ZFAND1"/>
    <property type="match status" value="1"/>
</dbReference>
<evidence type="ECO:0000256" key="2">
    <source>
        <dbReference type="ARBA" id="ARBA00022618"/>
    </source>
</evidence>
<dbReference type="STRING" id="136037.A0A067QVD4"/>
<dbReference type="eggNOG" id="KOG3183">
    <property type="taxonomic scope" value="Eukaryota"/>
</dbReference>
<sequence>MDSQVAAEGRLLDIVDDAWREELLPHDDINVPPAELPDPEADNGDSHMTLKEQEQKWTDIALCTLCEHHHGFSNEMELPGLGKRCARLECKQLDFLPFICSHCQLIFCKDHYMLDKHMCTHDSTISVRKAVEPMKQYHCTYGDCSVLSSAEIYCQVCKKHFCLKHRHHGCIDKDQATRDKERDKWESPKKQFEIAKAEVDRQVDTNLNRAKKKERLNKTVLKVQLMRLKGKAVGSKGIPTTDRAYFLIYLPLTVQKNSKAVFVAKQWSIGRVIDSVADLCDISNKNNETASKKLRLFHQHDGQILCTEMERKLEQLLNGGTLMDGETLILEYITGTDPDSCLKCLDQYID</sequence>
<evidence type="ECO:0000259" key="11">
    <source>
        <dbReference type="PROSITE" id="PS51039"/>
    </source>
</evidence>
<dbReference type="EMBL" id="KK852976">
    <property type="protein sequence ID" value="KDR13050.1"/>
    <property type="molecule type" value="Genomic_DNA"/>
</dbReference>
<accession>A0A067QVD4</accession>
<keyword evidence="13" id="KW-1185">Reference proteome</keyword>